<dbReference type="GO" id="GO:0003924">
    <property type="term" value="F:GTPase activity"/>
    <property type="evidence" value="ECO:0007669"/>
    <property type="project" value="InterPro"/>
</dbReference>
<organism evidence="4 5">
    <name type="scientific">candidate division TA06 bacterium B3_TA06</name>
    <dbReference type="NCBI Taxonomy" id="2012487"/>
    <lineage>
        <taxon>Bacteria</taxon>
        <taxon>Bacteria division TA06</taxon>
    </lineage>
</organism>
<dbReference type="EMBL" id="NJBO01000002">
    <property type="protein sequence ID" value="TKJ43881.1"/>
    <property type="molecule type" value="Genomic_DNA"/>
</dbReference>
<dbReference type="InterPro" id="IPR027417">
    <property type="entry name" value="P-loop_NTPase"/>
</dbReference>
<evidence type="ECO:0000259" key="2">
    <source>
        <dbReference type="Pfam" id="PF01926"/>
    </source>
</evidence>
<keyword evidence="1" id="KW-0175">Coiled coil</keyword>
<reference evidence="4 5" key="1">
    <citation type="submission" date="2017-06" db="EMBL/GenBank/DDBJ databases">
        <title>Novel microbial phyla capable of carbon fixation and sulfur reduction in deep-sea sediments.</title>
        <authorList>
            <person name="Huang J."/>
            <person name="Baker B."/>
            <person name="Wang Y."/>
        </authorList>
    </citation>
    <scope>NUCLEOTIDE SEQUENCE [LARGE SCALE GENOMIC DNA]</scope>
    <source>
        <strain evidence="4">B3_TA06</strain>
    </source>
</reference>
<dbReference type="InterPro" id="IPR012676">
    <property type="entry name" value="TGS-like"/>
</dbReference>
<dbReference type="SUPFAM" id="SSF81271">
    <property type="entry name" value="TGS-like"/>
    <property type="match status" value="1"/>
</dbReference>
<dbReference type="Gene3D" id="3.10.20.30">
    <property type="match status" value="1"/>
</dbReference>
<dbReference type="InterPro" id="IPR006073">
    <property type="entry name" value="GTP-bd"/>
</dbReference>
<feature type="coiled-coil region" evidence="1">
    <location>
        <begin position="39"/>
        <end position="66"/>
    </location>
</feature>
<dbReference type="AlphaFoldDB" id="A0A532V9N9"/>
<feature type="domain" description="TGS" evidence="3">
    <location>
        <begin position="234"/>
        <end position="303"/>
    </location>
</feature>
<dbReference type="SUPFAM" id="SSF52540">
    <property type="entry name" value="P-loop containing nucleoside triphosphate hydrolases"/>
    <property type="match status" value="1"/>
</dbReference>
<feature type="domain" description="G" evidence="2">
    <location>
        <begin position="84"/>
        <end position="190"/>
    </location>
</feature>
<dbReference type="Pfam" id="PF01926">
    <property type="entry name" value="MMR_HSR1"/>
    <property type="match status" value="1"/>
</dbReference>
<dbReference type="Gene3D" id="3.40.50.300">
    <property type="entry name" value="P-loop containing nucleotide triphosphate hydrolases"/>
    <property type="match status" value="1"/>
</dbReference>
<sequence length="306" mass="34890">MPANLTPQYKEAEQRYKEAITNEEKHVALKEMIALLPKHKGTEKIYADLKKRLSQLEKEMKRKPKTPTSRRERMFNIPKQGAGQIGLLGAANVGKSSLFYALTGAESVIASWPYSTPHPVVGMIAFENIQFQLVDMPPMIAEHTEPWQWGILRNADIVLVLFSVVDDPEKQIAELKQEIERYHLRRVIWVSTKIDALPDGQMLHYPVDALYTAAEQLMGIEELTREIFDRLEIVRVYTKHPGGEPDMNDPVILKKGAVLLDAAAHLHKDFAEKLTYARLWNAENEGIRVARDHVLADGDIVEFHIR</sequence>
<protein>
    <submittedName>
        <fullName evidence="4">GTP-binding protein HSR1</fullName>
    </submittedName>
</protein>
<dbReference type="InterPro" id="IPR004095">
    <property type="entry name" value="TGS"/>
</dbReference>
<dbReference type="InterPro" id="IPR012675">
    <property type="entry name" value="Beta-grasp_dom_sf"/>
</dbReference>
<evidence type="ECO:0000256" key="1">
    <source>
        <dbReference type="SAM" id="Coils"/>
    </source>
</evidence>
<dbReference type="InterPro" id="IPR045001">
    <property type="entry name" value="DRG"/>
</dbReference>
<dbReference type="GO" id="GO:0005525">
    <property type="term" value="F:GTP binding"/>
    <property type="evidence" value="ECO:0007669"/>
    <property type="project" value="InterPro"/>
</dbReference>
<dbReference type="Pfam" id="PF02824">
    <property type="entry name" value="TGS"/>
    <property type="match status" value="1"/>
</dbReference>
<comment type="caution">
    <text evidence="4">The sequence shown here is derived from an EMBL/GenBank/DDBJ whole genome shotgun (WGS) entry which is preliminary data.</text>
</comment>
<evidence type="ECO:0000313" key="5">
    <source>
        <dbReference type="Proteomes" id="UP000317778"/>
    </source>
</evidence>
<proteinExistence type="predicted"/>
<accession>A0A532V9N9</accession>
<dbReference type="PRINTS" id="PR00326">
    <property type="entry name" value="GTP1OBG"/>
</dbReference>
<name>A0A532V9N9_UNCT6</name>
<evidence type="ECO:0000313" key="4">
    <source>
        <dbReference type="EMBL" id="TKJ43881.1"/>
    </source>
</evidence>
<dbReference type="PANTHER" id="PTHR43127">
    <property type="entry name" value="DEVELOPMENTALLY-REGULATED GTP-BINDING PROTEIN 2"/>
    <property type="match status" value="1"/>
</dbReference>
<evidence type="ECO:0000259" key="3">
    <source>
        <dbReference type="Pfam" id="PF02824"/>
    </source>
</evidence>
<dbReference type="Proteomes" id="UP000317778">
    <property type="component" value="Unassembled WGS sequence"/>
</dbReference>
<gene>
    <name evidence="4" type="ORF">CEE36_01835</name>
</gene>